<reference evidence="2 4" key="1">
    <citation type="submission" date="2017-04" db="EMBL/GenBank/DDBJ databases">
        <title>Presence of VIM-2 positive Pseudomonas species in chickens and their surrounding environment.</title>
        <authorList>
            <person name="Zhang R."/>
        </authorList>
    </citation>
    <scope>NUCLEOTIDE SEQUENCE [LARGE SCALE GENOMIC DNA]</scope>
    <source>
        <strain evidence="2 4">DZ-C18</strain>
    </source>
</reference>
<evidence type="ECO:0000256" key="1">
    <source>
        <dbReference type="SAM" id="MobiDB-lite"/>
    </source>
</evidence>
<evidence type="ECO:0000313" key="2">
    <source>
        <dbReference type="EMBL" id="ORL58730.1"/>
    </source>
</evidence>
<dbReference type="Proteomes" id="UP000516786">
    <property type="component" value="Plasmid pZXPA-20-602k"/>
</dbReference>
<keyword evidence="3" id="KW-0614">Plasmid</keyword>
<feature type="region of interest" description="Disordered" evidence="1">
    <location>
        <begin position="1"/>
        <end position="40"/>
    </location>
</feature>
<organism evidence="2 4">
    <name type="scientific">Pseudomonas putida</name>
    <name type="common">Arthrobacter siderocapsulatus</name>
    <dbReference type="NCBI Taxonomy" id="303"/>
    <lineage>
        <taxon>Bacteria</taxon>
        <taxon>Pseudomonadati</taxon>
        <taxon>Pseudomonadota</taxon>
        <taxon>Gammaproteobacteria</taxon>
        <taxon>Pseudomonadales</taxon>
        <taxon>Pseudomonadaceae</taxon>
        <taxon>Pseudomonas</taxon>
    </lineage>
</organism>
<dbReference type="EMBL" id="CP061724">
    <property type="protein sequence ID" value="QOD01418.1"/>
    <property type="molecule type" value="Genomic_DNA"/>
</dbReference>
<gene>
    <name evidence="2" type="ORF">B7H17_24680</name>
    <name evidence="3" type="ORF">ID616_29750</name>
</gene>
<name>A0A1X0ZMN3_PSEPU</name>
<evidence type="ECO:0000313" key="3">
    <source>
        <dbReference type="EMBL" id="QOD01418.1"/>
    </source>
</evidence>
<reference evidence="3 5" key="2">
    <citation type="submission" date="2020-09" db="EMBL/GenBank/DDBJ databases">
        <title>Co-existence of a novel multidrug-resistance efflux pump with carbapenem resistance gene blaVIM-2 in one megaplasmid in Pseudomonas putida.</title>
        <authorList>
            <person name="Peng K."/>
            <person name="Li R."/>
        </authorList>
    </citation>
    <scope>NUCLEOTIDE SEQUENCE [LARGE SCALE GENOMIC DNA]</scope>
    <source>
        <strain evidence="3 5">ZXPA-20</strain>
        <plasmid evidence="3 5">pZXPA-20-602k</plasmid>
    </source>
</reference>
<proteinExistence type="predicted"/>
<evidence type="ECO:0000313" key="4">
    <source>
        <dbReference type="Proteomes" id="UP000193675"/>
    </source>
</evidence>
<evidence type="ECO:0000313" key="5">
    <source>
        <dbReference type="Proteomes" id="UP000516786"/>
    </source>
</evidence>
<accession>A0A1X0ZMN3</accession>
<dbReference type="AlphaFoldDB" id="A0A1X0ZMN3"/>
<dbReference type="RefSeq" id="WP_084851802.1">
    <property type="nucleotide sequence ID" value="NZ_CP061724.1"/>
</dbReference>
<dbReference type="Proteomes" id="UP000193675">
    <property type="component" value="Unassembled WGS sequence"/>
</dbReference>
<geneLocation type="plasmid" evidence="3 5">
    <name>pZXPA-20-602k</name>
</geneLocation>
<protein>
    <submittedName>
        <fullName evidence="2">Uncharacterized protein</fullName>
    </submittedName>
</protein>
<sequence>MNKTTNLSIYADSPQARANDDRLTPPQTTPVLSQEEDEAGWAEFTRLTQESRERDKQRSKATVQMGLRKLEACLGNPHLKAEGK</sequence>
<dbReference type="EMBL" id="NBWC01000049">
    <property type="protein sequence ID" value="ORL58730.1"/>
    <property type="molecule type" value="Genomic_DNA"/>
</dbReference>